<keyword evidence="4" id="KW-1185">Reference proteome</keyword>
<organism evidence="3 4">
    <name type="scientific">Pseudofrankia inefficax (strain DSM 45817 / CECT 9037 / DDB 130130 / EuI1c)</name>
    <name type="common">Frankia inefficax</name>
    <dbReference type="NCBI Taxonomy" id="298654"/>
    <lineage>
        <taxon>Bacteria</taxon>
        <taxon>Bacillati</taxon>
        <taxon>Actinomycetota</taxon>
        <taxon>Actinomycetes</taxon>
        <taxon>Frankiales</taxon>
        <taxon>Frankiaceae</taxon>
        <taxon>Pseudofrankia</taxon>
    </lineage>
</organism>
<dbReference type="RefSeq" id="WP_013426336.1">
    <property type="nucleotide sequence ID" value="NC_014666.1"/>
</dbReference>
<evidence type="ECO:0000256" key="2">
    <source>
        <dbReference type="SAM" id="Phobius"/>
    </source>
</evidence>
<evidence type="ECO:0008006" key="5">
    <source>
        <dbReference type="Google" id="ProtNLM"/>
    </source>
</evidence>
<reference evidence="3 4" key="1">
    <citation type="submission" date="2010-10" db="EMBL/GenBank/DDBJ databases">
        <title>Complete sequence of Frankia sp. EuI1c.</title>
        <authorList>
            <consortium name="US DOE Joint Genome Institute"/>
            <person name="Lucas S."/>
            <person name="Copeland A."/>
            <person name="Lapidus A."/>
            <person name="Cheng J.-F."/>
            <person name="Bruce D."/>
            <person name="Goodwin L."/>
            <person name="Pitluck S."/>
            <person name="Chertkov O."/>
            <person name="Detter J.C."/>
            <person name="Han C."/>
            <person name="Tapia R."/>
            <person name="Land M."/>
            <person name="Hauser L."/>
            <person name="Jeffries C."/>
            <person name="Kyrpides N."/>
            <person name="Ivanova N."/>
            <person name="Mikhailova N."/>
            <person name="Beauchemin N."/>
            <person name="Sen A."/>
            <person name="Sur S.A."/>
            <person name="Gtari M."/>
            <person name="Wall L."/>
            <person name="Tisa L."/>
            <person name="Woyke T."/>
        </authorList>
    </citation>
    <scope>NUCLEOTIDE SEQUENCE [LARGE SCALE GENOMIC DNA]</scope>
    <source>
        <strain evidence="4">DSM 45817 / CECT 9037 / EuI1c</strain>
    </source>
</reference>
<dbReference type="KEGG" id="fri:FraEuI1c_5230"/>
<dbReference type="EMBL" id="CP002299">
    <property type="protein sequence ID" value="ADP83218.1"/>
    <property type="molecule type" value="Genomic_DNA"/>
</dbReference>
<evidence type="ECO:0000313" key="3">
    <source>
        <dbReference type="EMBL" id="ADP83218.1"/>
    </source>
</evidence>
<feature type="transmembrane region" description="Helical" evidence="2">
    <location>
        <begin position="71"/>
        <end position="92"/>
    </location>
</feature>
<sequence>MPRYDYGDDGGYSDQSGRGHHHDDRQPRYQEPYQRGDYRDRDGRQQPVGYQPTYGYQQQTPPPAPAKKRRWPLWAALAVVGIILVSCVAAVASSGGGGTGTAGASATSTAAKGGTQAQGLFQHPEDVTISSCGTDDLGMMTAQVLVHNTSGKASNYSIQIAFQSVDGAQKYGDGYAIINTLAAGQQQPEQAQSFKQPPGQFKCVVISAQRTQAI</sequence>
<protein>
    <recommendedName>
        <fullName evidence="5">DUF4352 domain-containing protein</fullName>
    </recommendedName>
</protein>
<feature type="compositionally biased region" description="Basic and acidic residues" evidence="1">
    <location>
        <begin position="21"/>
        <end position="44"/>
    </location>
</feature>
<feature type="compositionally biased region" description="Low complexity" evidence="1">
    <location>
        <begin position="45"/>
        <end position="59"/>
    </location>
</feature>
<name>E3J6Z8_PSEI1</name>
<evidence type="ECO:0000256" key="1">
    <source>
        <dbReference type="SAM" id="MobiDB-lite"/>
    </source>
</evidence>
<evidence type="ECO:0000313" key="4">
    <source>
        <dbReference type="Proteomes" id="UP000002484"/>
    </source>
</evidence>
<keyword evidence="2" id="KW-0812">Transmembrane</keyword>
<gene>
    <name evidence="3" type="ordered locus">FraEuI1c_5230</name>
</gene>
<accession>E3J6Z8</accession>
<dbReference type="Proteomes" id="UP000002484">
    <property type="component" value="Chromosome"/>
</dbReference>
<dbReference type="AlphaFoldDB" id="E3J6Z8"/>
<dbReference type="InParanoid" id="E3J6Z8"/>
<keyword evidence="2" id="KW-0472">Membrane</keyword>
<proteinExistence type="predicted"/>
<dbReference type="STRING" id="298654.FraEuI1c_5230"/>
<dbReference type="HOGENOM" id="CLU_1287268_0_0_11"/>
<keyword evidence="2" id="KW-1133">Transmembrane helix</keyword>
<feature type="region of interest" description="Disordered" evidence="1">
    <location>
        <begin position="1"/>
        <end position="67"/>
    </location>
</feature>